<name>A0A0B7ISJ0_9FLAO</name>
<protein>
    <submittedName>
        <fullName evidence="1">Uncharacterized protein</fullName>
    </submittedName>
</protein>
<reference evidence="2" key="1">
    <citation type="submission" date="2015-01" db="EMBL/GenBank/DDBJ databases">
        <authorList>
            <person name="MANFREDI Pablo"/>
        </authorList>
    </citation>
    <scope>NUCLEOTIDE SEQUENCE [LARGE SCALE GENOMIC DNA]</scope>
    <source>
        <strain evidence="2">Cc11</strain>
    </source>
</reference>
<evidence type="ECO:0000313" key="1">
    <source>
        <dbReference type="EMBL" id="CEN52938.1"/>
    </source>
</evidence>
<dbReference type="AlphaFoldDB" id="A0A0B7ISJ0"/>
<dbReference type="Proteomes" id="UP000039370">
    <property type="component" value="Unassembled WGS sequence"/>
</dbReference>
<organism evidence="1 2">
    <name type="scientific">Capnocytophaga canimorsus</name>
    <dbReference type="NCBI Taxonomy" id="28188"/>
    <lineage>
        <taxon>Bacteria</taxon>
        <taxon>Pseudomonadati</taxon>
        <taxon>Bacteroidota</taxon>
        <taxon>Flavobacteriia</taxon>
        <taxon>Flavobacteriales</taxon>
        <taxon>Flavobacteriaceae</taxon>
        <taxon>Capnocytophaga</taxon>
    </lineage>
</organism>
<evidence type="ECO:0000313" key="2">
    <source>
        <dbReference type="Proteomes" id="UP000039370"/>
    </source>
</evidence>
<sequence>MISVLFANFEVNQMIDKNKKIGNKIFAKYMVKAE</sequence>
<gene>
    <name evidence="1" type="ORF">CCAN11_330002</name>
</gene>
<dbReference type="EMBL" id="CDOK01000177">
    <property type="protein sequence ID" value="CEN52938.1"/>
    <property type="molecule type" value="Genomic_DNA"/>
</dbReference>
<proteinExistence type="predicted"/>
<accession>A0A0B7ISJ0</accession>